<keyword evidence="3" id="KW-0804">Transcription</keyword>
<evidence type="ECO:0000313" key="5">
    <source>
        <dbReference type="EMBL" id="WKN35415.1"/>
    </source>
</evidence>
<feature type="domain" description="HTH araC/xylS-type" evidence="4">
    <location>
        <begin position="236"/>
        <end position="334"/>
    </location>
</feature>
<keyword evidence="2" id="KW-0238">DNA-binding</keyword>
<reference evidence="5" key="1">
    <citation type="journal article" date="2023" name="Comput. Struct. Biotechnol. J.">
        <title>Discovery of a novel marine Bacteroidetes with a rich repertoire of carbohydrate-active enzymes.</title>
        <authorList>
            <person name="Chen B."/>
            <person name="Liu G."/>
            <person name="Chen Q."/>
            <person name="Wang H."/>
            <person name="Liu L."/>
            <person name="Tang K."/>
        </authorList>
    </citation>
    <scope>NUCLEOTIDE SEQUENCE</scope>
    <source>
        <strain evidence="5">TK19036</strain>
    </source>
</reference>
<dbReference type="PRINTS" id="PR00032">
    <property type="entry name" value="HTHARAC"/>
</dbReference>
<dbReference type="EMBL" id="CP120682">
    <property type="protein sequence ID" value="WKN35415.1"/>
    <property type="molecule type" value="Genomic_DNA"/>
</dbReference>
<sequence length="340" mass="39446">MEITVINNNELGVMQTIADALSVPLAINDHVQKLQVPKRLGFGKIETHRLHDGLSLIAIHGTLNEDLLINLEQLKYHPLRLIFCQKGRLIHSVNARLIQYQLNASENSLSACSGSVDQFFRFHSQVNQSIYIIEINRSFYLKRIDAGLETLHPHLEKTFRDVDARYPFLYHGYYTIGAAECLNQIQQTTYQGLILRTFLESKVLELLSLVLSQYSEDQKPSSEQVMLREHDEEVLLKAKKIVMERLQNPPSIKELARIIGINELKLKKGYKQLFHTTIYHHIRQERLNLAKVLLAEDQWNVGQVAQRIGYTNKSHFATKFKERFGMFPKQFQQNLLKKEK</sequence>
<evidence type="ECO:0000256" key="2">
    <source>
        <dbReference type="ARBA" id="ARBA00023125"/>
    </source>
</evidence>
<dbReference type="SMART" id="SM00342">
    <property type="entry name" value="HTH_ARAC"/>
    <property type="match status" value="1"/>
</dbReference>
<dbReference type="AlphaFoldDB" id="A0AA49GMP5"/>
<dbReference type="PROSITE" id="PS01124">
    <property type="entry name" value="HTH_ARAC_FAMILY_2"/>
    <property type="match status" value="1"/>
</dbReference>
<organism evidence="5">
    <name type="scientific">Roseihalotalea indica</name>
    <dbReference type="NCBI Taxonomy" id="2867963"/>
    <lineage>
        <taxon>Bacteria</taxon>
        <taxon>Pseudomonadati</taxon>
        <taxon>Bacteroidota</taxon>
        <taxon>Cytophagia</taxon>
        <taxon>Cytophagales</taxon>
        <taxon>Catalimonadaceae</taxon>
        <taxon>Roseihalotalea</taxon>
    </lineage>
</organism>
<evidence type="ECO:0000256" key="3">
    <source>
        <dbReference type="ARBA" id="ARBA00023163"/>
    </source>
</evidence>
<dbReference type="GO" id="GO:0003700">
    <property type="term" value="F:DNA-binding transcription factor activity"/>
    <property type="evidence" value="ECO:0007669"/>
    <property type="project" value="InterPro"/>
</dbReference>
<evidence type="ECO:0000256" key="1">
    <source>
        <dbReference type="ARBA" id="ARBA00023015"/>
    </source>
</evidence>
<dbReference type="InterPro" id="IPR053142">
    <property type="entry name" value="PchR_regulatory_protein"/>
</dbReference>
<proteinExistence type="predicted"/>
<gene>
    <name evidence="5" type="ORF">K4G66_23865</name>
</gene>
<dbReference type="InterPro" id="IPR018060">
    <property type="entry name" value="HTH_AraC"/>
</dbReference>
<dbReference type="Gene3D" id="1.10.10.60">
    <property type="entry name" value="Homeodomain-like"/>
    <property type="match status" value="1"/>
</dbReference>
<evidence type="ECO:0000259" key="4">
    <source>
        <dbReference type="PROSITE" id="PS01124"/>
    </source>
</evidence>
<dbReference type="PANTHER" id="PTHR47893">
    <property type="entry name" value="REGULATORY PROTEIN PCHR"/>
    <property type="match status" value="1"/>
</dbReference>
<dbReference type="InterPro" id="IPR009057">
    <property type="entry name" value="Homeodomain-like_sf"/>
</dbReference>
<dbReference type="SUPFAM" id="SSF46689">
    <property type="entry name" value="Homeodomain-like"/>
    <property type="match status" value="1"/>
</dbReference>
<dbReference type="PANTHER" id="PTHR47893:SF1">
    <property type="entry name" value="REGULATORY PROTEIN PCHR"/>
    <property type="match status" value="1"/>
</dbReference>
<dbReference type="Pfam" id="PF12833">
    <property type="entry name" value="HTH_18"/>
    <property type="match status" value="1"/>
</dbReference>
<dbReference type="InterPro" id="IPR020449">
    <property type="entry name" value="Tscrpt_reg_AraC-type_HTH"/>
</dbReference>
<accession>A0AA49GMP5</accession>
<reference evidence="5" key="2">
    <citation type="journal article" date="2024" name="Antonie Van Leeuwenhoek">
        <title>Roseihalotalea indica gen. nov., sp. nov., a halophilic Bacteroidetes from mesopelagic Southwest Indian Ocean with higher carbohydrate metabolic potential.</title>
        <authorList>
            <person name="Chen B."/>
            <person name="Zhang M."/>
            <person name="Lin D."/>
            <person name="Ye J."/>
            <person name="Tang K."/>
        </authorList>
    </citation>
    <scope>NUCLEOTIDE SEQUENCE</scope>
    <source>
        <strain evidence="5">TK19036</strain>
    </source>
</reference>
<protein>
    <submittedName>
        <fullName evidence="5">AraC family transcriptional regulator</fullName>
    </submittedName>
</protein>
<dbReference type="GO" id="GO:0043565">
    <property type="term" value="F:sequence-specific DNA binding"/>
    <property type="evidence" value="ECO:0007669"/>
    <property type="project" value="InterPro"/>
</dbReference>
<keyword evidence="1" id="KW-0805">Transcription regulation</keyword>
<name>A0AA49GMP5_9BACT</name>